<dbReference type="InterPro" id="IPR006047">
    <property type="entry name" value="GH13_cat_dom"/>
</dbReference>
<dbReference type="Pfam" id="PF00128">
    <property type="entry name" value="Alpha-amylase"/>
    <property type="match status" value="1"/>
</dbReference>
<dbReference type="InterPro" id="IPR013780">
    <property type="entry name" value="Glyco_hydro_b"/>
</dbReference>
<sequence>MSSSSFTPQSKYTLQQPAWSRDAVIYQINTRQYSLTGNFEAVTADLPRIKALGADIIWLMPIHPIGEKNRKGSLGSPYAVKDYYGINPEFGSEADFHALVKAAHSLNMKVILDWVPNHSAWDCNLVSEHPDWYARDFKGDFRPSPWWDWDDIIEFDYDNSALREYMVEAMSYWVKRFDIDGFRCDVAGYVPNDFWSQLRAALDNIKPVFMLAEWENRDLHEDAFNMTYAWSWHETLTGIAKGTLPLDKLRKYYSWNERAWPASAYRMTFATNHDMNAWDGTQEELFGNLLKAIIVLSVIGEGMPLVHNGQEAGDTKQLAFFERDPIDWAPHEIGELYSNLIAIKKRISALHNGPFGATMIQLPNSKMDQIFSFTRVQGSDKVVVILNLSHQSAVFSINSPLWPGHYTDLMTGKLFTADAASELTLDTGEFRLLEYKAADHQ</sequence>
<dbReference type="GO" id="GO:0016829">
    <property type="term" value="F:lyase activity"/>
    <property type="evidence" value="ECO:0007669"/>
    <property type="project" value="UniProtKB-KW"/>
</dbReference>
<dbReference type="EMBL" id="CP039852">
    <property type="protein sequence ID" value="QCZ93104.1"/>
    <property type="molecule type" value="Genomic_DNA"/>
</dbReference>
<dbReference type="PANTHER" id="PTHR47786">
    <property type="entry name" value="ALPHA-1,4-GLUCAN:MALTOSE-1-PHOSPHATE MALTOSYLTRANSFERASE"/>
    <property type="match status" value="1"/>
</dbReference>
<dbReference type="KEGG" id="salk:FBQ74_06205"/>
<dbReference type="Gene3D" id="2.60.40.1180">
    <property type="entry name" value="Golgi alpha-mannosidase II"/>
    <property type="match status" value="1"/>
</dbReference>
<keyword evidence="3" id="KW-1185">Reference proteome</keyword>
<accession>A0A5B7YBZ6</accession>
<dbReference type="PANTHER" id="PTHR47786:SF2">
    <property type="entry name" value="GLYCOSYL HYDROLASE FAMILY 13 CATALYTIC DOMAIN-CONTAINING PROTEIN"/>
    <property type="match status" value="1"/>
</dbReference>
<evidence type="ECO:0000313" key="2">
    <source>
        <dbReference type="EMBL" id="QCZ93104.1"/>
    </source>
</evidence>
<reference evidence="2 3" key="1">
    <citation type="submission" date="2019-04" db="EMBL/GenBank/DDBJ databases">
        <title>Salinimonas iocasae sp. nov., a halophilic bacterium isolated from the outer tube casing of tubeworms in Okinawa Trough.</title>
        <authorList>
            <person name="Zhang H."/>
            <person name="Wang H."/>
            <person name="Li C."/>
        </authorList>
    </citation>
    <scope>NUCLEOTIDE SEQUENCE [LARGE SCALE GENOMIC DNA]</scope>
    <source>
        <strain evidence="2 3">KX18D6</strain>
    </source>
</reference>
<evidence type="ECO:0000313" key="3">
    <source>
        <dbReference type="Proteomes" id="UP000304912"/>
    </source>
</evidence>
<dbReference type="OrthoDB" id="9805159at2"/>
<organism evidence="2 3">
    <name type="scientific">Salinimonas iocasae</name>
    <dbReference type="NCBI Taxonomy" id="2572577"/>
    <lineage>
        <taxon>Bacteria</taxon>
        <taxon>Pseudomonadati</taxon>
        <taxon>Pseudomonadota</taxon>
        <taxon>Gammaproteobacteria</taxon>
        <taxon>Alteromonadales</taxon>
        <taxon>Alteromonadaceae</taxon>
        <taxon>Alteromonas/Salinimonas group</taxon>
        <taxon>Salinimonas</taxon>
    </lineage>
</organism>
<dbReference type="SUPFAM" id="SSF51445">
    <property type="entry name" value="(Trans)glycosidases"/>
    <property type="match status" value="1"/>
</dbReference>
<dbReference type="SMART" id="SM00642">
    <property type="entry name" value="Aamy"/>
    <property type="match status" value="1"/>
</dbReference>
<dbReference type="InterPro" id="IPR017853">
    <property type="entry name" value="GH"/>
</dbReference>
<evidence type="ECO:0000259" key="1">
    <source>
        <dbReference type="SMART" id="SM00642"/>
    </source>
</evidence>
<dbReference type="Gene3D" id="3.20.20.80">
    <property type="entry name" value="Glycosidases"/>
    <property type="match status" value="1"/>
</dbReference>
<dbReference type="CDD" id="cd11313">
    <property type="entry name" value="AmyAc_arch_bac_AmyA"/>
    <property type="match status" value="1"/>
</dbReference>
<proteinExistence type="predicted"/>
<dbReference type="AlphaFoldDB" id="A0A5B7YBZ6"/>
<dbReference type="GO" id="GO:0005975">
    <property type="term" value="P:carbohydrate metabolic process"/>
    <property type="evidence" value="ECO:0007669"/>
    <property type="project" value="InterPro"/>
</dbReference>
<feature type="domain" description="Glycosyl hydrolase family 13 catalytic" evidence="1">
    <location>
        <begin position="27"/>
        <end position="344"/>
    </location>
</feature>
<name>A0A5B7YBZ6_9ALTE</name>
<gene>
    <name evidence="2" type="ORF">FBQ74_06205</name>
</gene>
<keyword evidence="2" id="KW-0456">Lyase</keyword>
<dbReference type="Proteomes" id="UP000304912">
    <property type="component" value="Chromosome"/>
</dbReference>
<dbReference type="RefSeq" id="WP_139755851.1">
    <property type="nucleotide sequence ID" value="NZ_CP039852.1"/>
</dbReference>
<dbReference type="SUPFAM" id="SSF51011">
    <property type="entry name" value="Glycosyl hydrolase domain"/>
    <property type="match status" value="1"/>
</dbReference>
<protein>
    <submittedName>
        <fullName evidence="2">Alpha-amlyase</fullName>
    </submittedName>
</protein>